<dbReference type="Pfam" id="PF00155">
    <property type="entry name" value="Aminotran_1_2"/>
    <property type="match status" value="1"/>
</dbReference>
<dbReference type="AlphaFoldDB" id="A0A0F8Z3D5"/>
<evidence type="ECO:0000259" key="5">
    <source>
        <dbReference type="Pfam" id="PF00155"/>
    </source>
</evidence>
<dbReference type="Gene3D" id="3.40.640.10">
    <property type="entry name" value="Type I PLP-dependent aspartate aminotransferase-like (Major domain)"/>
    <property type="match status" value="1"/>
</dbReference>
<reference evidence="6" key="1">
    <citation type="journal article" date="2015" name="Nature">
        <title>Complex archaea that bridge the gap between prokaryotes and eukaryotes.</title>
        <authorList>
            <person name="Spang A."/>
            <person name="Saw J.H."/>
            <person name="Jorgensen S.L."/>
            <person name="Zaremba-Niedzwiedzka K."/>
            <person name="Martijn J."/>
            <person name="Lind A.E."/>
            <person name="van Eijk R."/>
            <person name="Schleper C."/>
            <person name="Guy L."/>
            <person name="Ettema T.J."/>
        </authorList>
    </citation>
    <scope>NUCLEOTIDE SEQUENCE</scope>
</reference>
<dbReference type="SUPFAM" id="SSF53383">
    <property type="entry name" value="PLP-dependent transferases"/>
    <property type="match status" value="1"/>
</dbReference>
<dbReference type="PANTHER" id="PTHR42885:SF2">
    <property type="entry name" value="HISTIDINOL-PHOSPHATE AMINOTRANSFERASE"/>
    <property type="match status" value="1"/>
</dbReference>
<accession>A0A0F8Z3D5</accession>
<dbReference type="InterPro" id="IPR015422">
    <property type="entry name" value="PyrdxlP-dep_Trfase_small"/>
</dbReference>
<dbReference type="PROSITE" id="PS00599">
    <property type="entry name" value="AA_TRANSFER_CLASS_2"/>
    <property type="match status" value="1"/>
</dbReference>
<evidence type="ECO:0000256" key="4">
    <source>
        <dbReference type="ARBA" id="ARBA00022898"/>
    </source>
</evidence>
<dbReference type="InterPro" id="IPR015424">
    <property type="entry name" value="PyrdxlP-dep_Trfase"/>
</dbReference>
<dbReference type="InterPro" id="IPR001917">
    <property type="entry name" value="Aminotrans_II_pyridoxalP_BS"/>
</dbReference>
<sequence>NSPSGTMVPVDKVSNIAGKIDGVLVVDEAYVDFADDNCLRLVDEHPNLIVLRTLSKSYSLAGMRLGFAVAQEDLIKGMIKGKDSYNVDRLSMTAAIAALEDHETFRINIDRIKKTREHLINSLKKLGFFVYPSQANFVMIKCSDALTAKSIYLRLKEQKILIRYIEQPRLDDCLRITVGTDDEINALLETLAKINNSLKIL</sequence>
<dbReference type="Gene3D" id="3.90.1150.10">
    <property type="entry name" value="Aspartate Aminotransferase, domain 1"/>
    <property type="match status" value="1"/>
</dbReference>
<feature type="domain" description="Aminotransferase class I/classII large" evidence="5">
    <location>
        <begin position="1"/>
        <end position="191"/>
    </location>
</feature>
<dbReference type="InterPro" id="IPR004839">
    <property type="entry name" value="Aminotransferase_I/II_large"/>
</dbReference>
<dbReference type="CDD" id="cd00609">
    <property type="entry name" value="AAT_like"/>
    <property type="match status" value="1"/>
</dbReference>
<proteinExistence type="predicted"/>
<name>A0A0F8Z3D5_9ZZZZ</name>
<gene>
    <name evidence="6" type="ORF">LCGC14_2745330</name>
</gene>
<dbReference type="GO" id="GO:0030170">
    <property type="term" value="F:pyridoxal phosphate binding"/>
    <property type="evidence" value="ECO:0007669"/>
    <property type="project" value="InterPro"/>
</dbReference>
<keyword evidence="3" id="KW-0808">Transferase</keyword>
<dbReference type="InterPro" id="IPR015421">
    <property type="entry name" value="PyrdxlP-dep_Trfase_major"/>
</dbReference>
<dbReference type="PANTHER" id="PTHR42885">
    <property type="entry name" value="HISTIDINOL-PHOSPHATE AMINOTRANSFERASE-RELATED"/>
    <property type="match status" value="1"/>
</dbReference>
<comment type="cofactor">
    <cofactor evidence="1">
        <name>pyridoxal 5'-phosphate</name>
        <dbReference type="ChEBI" id="CHEBI:597326"/>
    </cofactor>
</comment>
<protein>
    <recommendedName>
        <fullName evidence="5">Aminotransferase class I/classII large domain-containing protein</fullName>
    </recommendedName>
</protein>
<comment type="caution">
    <text evidence="6">The sequence shown here is derived from an EMBL/GenBank/DDBJ whole genome shotgun (WGS) entry which is preliminary data.</text>
</comment>
<evidence type="ECO:0000256" key="3">
    <source>
        <dbReference type="ARBA" id="ARBA00022679"/>
    </source>
</evidence>
<evidence type="ECO:0000313" key="6">
    <source>
        <dbReference type="EMBL" id="KKK88223.1"/>
    </source>
</evidence>
<keyword evidence="4" id="KW-0663">Pyridoxal phosphate</keyword>
<keyword evidence="2" id="KW-0032">Aminotransferase</keyword>
<organism evidence="6">
    <name type="scientific">marine sediment metagenome</name>
    <dbReference type="NCBI Taxonomy" id="412755"/>
    <lineage>
        <taxon>unclassified sequences</taxon>
        <taxon>metagenomes</taxon>
        <taxon>ecological metagenomes</taxon>
    </lineage>
</organism>
<evidence type="ECO:0000256" key="2">
    <source>
        <dbReference type="ARBA" id="ARBA00022576"/>
    </source>
</evidence>
<evidence type="ECO:0000256" key="1">
    <source>
        <dbReference type="ARBA" id="ARBA00001933"/>
    </source>
</evidence>
<dbReference type="GO" id="GO:0008483">
    <property type="term" value="F:transaminase activity"/>
    <property type="evidence" value="ECO:0007669"/>
    <property type="project" value="UniProtKB-KW"/>
</dbReference>
<dbReference type="EMBL" id="LAZR01050052">
    <property type="protein sequence ID" value="KKK88223.1"/>
    <property type="molecule type" value="Genomic_DNA"/>
</dbReference>
<feature type="non-terminal residue" evidence="6">
    <location>
        <position position="1"/>
    </location>
</feature>